<evidence type="ECO:0000256" key="15">
    <source>
        <dbReference type="ARBA" id="ARBA00047174"/>
    </source>
</evidence>
<evidence type="ECO:0000256" key="1">
    <source>
        <dbReference type="ARBA" id="ARBA00001973"/>
    </source>
</evidence>
<dbReference type="GO" id="GO:0046872">
    <property type="term" value="F:metal ion binding"/>
    <property type="evidence" value="ECO:0007669"/>
    <property type="project" value="UniProtKB-KW"/>
</dbReference>
<keyword evidence="8" id="KW-0186">Copper</keyword>
<evidence type="ECO:0000256" key="8">
    <source>
        <dbReference type="ARBA" id="ARBA00023008"/>
    </source>
</evidence>
<comment type="similarity">
    <text evidence="13">Belongs to the polysaccharide monooxygenase AA9 family.</text>
</comment>
<evidence type="ECO:0000256" key="3">
    <source>
        <dbReference type="ARBA" id="ARBA00022525"/>
    </source>
</evidence>
<evidence type="ECO:0000256" key="9">
    <source>
        <dbReference type="ARBA" id="ARBA00023033"/>
    </source>
</evidence>
<evidence type="ECO:0000256" key="11">
    <source>
        <dbReference type="ARBA" id="ARBA00023277"/>
    </source>
</evidence>
<sequence>MYRLSILLHTIFLFSSVVLRAAGHGFVHTVLIDGKEYQGWNPFSDPYNNPVPRATRKVGSDGFVAESDANLACHIGGDAGTSVLAEAPAGSKITFQWVYWPGDHQGPVSTYMASCGDDCSSFSANSAKWFKIDASGYSANDRQWAAAKLIADGASWTSTIPTNLAPGEYLIRNEIVALHSITPQFYPSCVQVRVTGSGTGRPSSDEEMTMQQVYSGASWPNIYLSDDLGSYEVPGPPPARLGGNDSTEPGTTTTTTTTKAPSTTSTRAGTSTRTISSTPPATESPQSSAQCRLVRRRLVRRRSL</sequence>
<comment type="caution">
    <text evidence="19">The sequence shown here is derived from an EMBL/GenBank/DDBJ whole genome shotgun (WGS) entry which is preliminary data.</text>
</comment>
<evidence type="ECO:0000256" key="7">
    <source>
        <dbReference type="ARBA" id="ARBA00023002"/>
    </source>
</evidence>
<feature type="compositionally biased region" description="Polar residues" evidence="16">
    <location>
        <begin position="279"/>
        <end position="290"/>
    </location>
</feature>
<comment type="subcellular location">
    <subcellularLocation>
        <location evidence="2">Secreted</location>
    </subcellularLocation>
</comment>
<evidence type="ECO:0000256" key="14">
    <source>
        <dbReference type="ARBA" id="ARBA00045077"/>
    </source>
</evidence>
<evidence type="ECO:0000256" key="17">
    <source>
        <dbReference type="SAM" id="SignalP"/>
    </source>
</evidence>
<dbReference type="Gene3D" id="2.70.50.70">
    <property type="match status" value="1"/>
</dbReference>
<gene>
    <name evidence="19" type="ORF">DFP72DRAFT_883366</name>
</gene>
<evidence type="ECO:0000313" key="20">
    <source>
        <dbReference type="Proteomes" id="UP000521943"/>
    </source>
</evidence>
<dbReference type="PANTHER" id="PTHR33353">
    <property type="entry name" value="PUTATIVE (AFU_ORTHOLOGUE AFUA_1G12560)-RELATED"/>
    <property type="match status" value="1"/>
</dbReference>
<keyword evidence="9" id="KW-0503">Monooxygenase</keyword>
<keyword evidence="6" id="KW-0136">Cellulose degradation</keyword>
<keyword evidence="3" id="KW-0964">Secreted</keyword>
<feature type="domain" description="Auxiliary Activity family 9 catalytic" evidence="18">
    <location>
        <begin position="24"/>
        <end position="216"/>
    </location>
</feature>
<dbReference type="CDD" id="cd21175">
    <property type="entry name" value="LPMO_AA9"/>
    <property type="match status" value="1"/>
</dbReference>
<evidence type="ECO:0000313" key="19">
    <source>
        <dbReference type="EMBL" id="KAF6760148.1"/>
    </source>
</evidence>
<feature type="chain" id="PRO_5034517656" description="lytic cellulose monooxygenase (C4-dehydrogenating)" evidence="17">
    <location>
        <begin position="24"/>
        <end position="304"/>
    </location>
</feature>
<evidence type="ECO:0000256" key="12">
    <source>
        <dbReference type="ARBA" id="ARBA00023326"/>
    </source>
</evidence>
<keyword evidence="11" id="KW-0119">Carbohydrate metabolism</keyword>
<evidence type="ECO:0000256" key="6">
    <source>
        <dbReference type="ARBA" id="ARBA00023001"/>
    </source>
</evidence>
<feature type="signal peptide" evidence="17">
    <location>
        <begin position="1"/>
        <end position="23"/>
    </location>
</feature>
<name>A0A8H6I9R1_9AGAR</name>
<dbReference type="OrthoDB" id="4849160at2759"/>
<accession>A0A8H6I9R1</accession>
<dbReference type="GO" id="GO:0004497">
    <property type="term" value="F:monooxygenase activity"/>
    <property type="evidence" value="ECO:0007669"/>
    <property type="project" value="UniProtKB-KW"/>
</dbReference>
<keyword evidence="7" id="KW-0560">Oxidoreductase</keyword>
<dbReference type="InterPro" id="IPR049892">
    <property type="entry name" value="AA9"/>
</dbReference>
<dbReference type="InterPro" id="IPR005103">
    <property type="entry name" value="AA9_LPMO"/>
</dbReference>
<feature type="region of interest" description="Disordered" evidence="16">
    <location>
        <begin position="228"/>
        <end position="291"/>
    </location>
</feature>
<dbReference type="GO" id="GO:0016787">
    <property type="term" value="F:hydrolase activity"/>
    <property type="evidence" value="ECO:0007669"/>
    <property type="project" value="UniProtKB-KW"/>
</dbReference>
<dbReference type="PANTHER" id="PTHR33353:SF10">
    <property type="entry name" value="ENDO-BETA-1,4-GLUCANASE D"/>
    <property type="match status" value="1"/>
</dbReference>
<keyword evidence="4" id="KW-0479">Metal-binding</keyword>
<keyword evidence="12" id="KW-0624">Polysaccharide degradation</keyword>
<evidence type="ECO:0000259" key="18">
    <source>
        <dbReference type="Pfam" id="PF03443"/>
    </source>
</evidence>
<protein>
    <recommendedName>
        <fullName evidence="15">lytic cellulose monooxygenase (C4-dehydrogenating)</fullName>
        <ecNumber evidence="15">1.14.99.56</ecNumber>
    </recommendedName>
</protein>
<proteinExistence type="inferred from homology"/>
<dbReference type="GO" id="GO:0030245">
    <property type="term" value="P:cellulose catabolic process"/>
    <property type="evidence" value="ECO:0007669"/>
    <property type="project" value="UniProtKB-KW"/>
</dbReference>
<organism evidence="19 20">
    <name type="scientific">Ephemerocybe angulata</name>
    <dbReference type="NCBI Taxonomy" id="980116"/>
    <lineage>
        <taxon>Eukaryota</taxon>
        <taxon>Fungi</taxon>
        <taxon>Dikarya</taxon>
        <taxon>Basidiomycota</taxon>
        <taxon>Agaricomycotina</taxon>
        <taxon>Agaricomycetes</taxon>
        <taxon>Agaricomycetidae</taxon>
        <taxon>Agaricales</taxon>
        <taxon>Agaricineae</taxon>
        <taxon>Psathyrellaceae</taxon>
        <taxon>Ephemerocybe</taxon>
    </lineage>
</organism>
<evidence type="ECO:0000256" key="16">
    <source>
        <dbReference type="SAM" id="MobiDB-lite"/>
    </source>
</evidence>
<dbReference type="Proteomes" id="UP000521943">
    <property type="component" value="Unassembled WGS sequence"/>
</dbReference>
<dbReference type="AlphaFoldDB" id="A0A8H6I9R1"/>
<evidence type="ECO:0000256" key="13">
    <source>
        <dbReference type="ARBA" id="ARBA00044502"/>
    </source>
</evidence>
<evidence type="ECO:0000256" key="4">
    <source>
        <dbReference type="ARBA" id="ARBA00022723"/>
    </source>
</evidence>
<reference evidence="19 20" key="1">
    <citation type="submission" date="2020-07" db="EMBL/GenBank/DDBJ databases">
        <title>Comparative genomics of pyrophilous fungi reveals a link between fire events and developmental genes.</title>
        <authorList>
            <consortium name="DOE Joint Genome Institute"/>
            <person name="Steindorff A.S."/>
            <person name="Carver A."/>
            <person name="Calhoun S."/>
            <person name="Stillman K."/>
            <person name="Liu H."/>
            <person name="Lipzen A."/>
            <person name="Pangilinan J."/>
            <person name="Labutti K."/>
            <person name="Bruns T.D."/>
            <person name="Grigoriev I.V."/>
        </authorList>
    </citation>
    <scope>NUCLEOTIDE SEQUENCE [LARGE SCALE GENOMIC DNA]</scope>
    <source>
        <strain evidence="19 20">CBS 144469</strain>
    </source>
</reference>
<dbReference type="Pfam" id="PF03443">
    <property type="entry name" value="AA9"/>
    <property type="match status" value="1"/>
</dbReference>
<evidence type="ECO:0000256" key="10">
    <source>
        <dbReference type="ARBA" id="ARBA00023157"/>
    </source>
</evidence>
<dbReference type="GO" id="GO:0005576">
    <property type="term" value="C:extracellular region"/>
    <property type="evidence" value="ECO:0007669"/>
    <property type="project" value="UniProtKB-SubCell"/>
</dbReference>
<dbReference type="EC" id="1.14.99.56" evidence="15"/>
<evidence type="ECO:0000256" key="2">
    <source>
        <dbReference type="ARBA" id="ARBA00004613"/>
    </source>
</evidence>
<keyword evidence="20" id="KW-1185">Reference proteome</keyword>
<dbReference type="EMBL" id="JACGCI010000013">
    <property type="protein sequence ID" value="KAF6760148.1"/>
    <property type="molecule type" value="Genomic_DNA"/>
</dbReference>
<keyword evidence="19" id="KW-0378">Hydrolase</keyword>
<evidence type="ECO:0000256" key="5">
    <source>
        <dbReference type="ARBA" id="ARBA00022729"/>
    </source>
</evidence>
<comment type="cofactor">
    <cofactor evidence="1">
        <name>Cu(2+)</name>
        <dbReference type="ChEBI" id="CHEBI:29036"/>
    </cofactor>
</comment>
<keyword evidence="10" id="KW-1015">Disulfide bond</keyword>
<feature type="compositionally biased region" description="Low complexity" evidence="16">
    <location>
        <begin position="246"/>
        <end position="278"/>
    </location>
</feature>
<keyword evidence="5 17" id="KW-0732">Signal</keyword>
<comment type="catalytic activity">
    <reaction evidence="14">
        <text>[(1-&gt;4)-beta-D-glucosyl]n+m + reduced acceptor + O2 = 4-dehydro-beta-D-glucosyl-[(1-&gt;4)-beta-D-glucosyl]n-1 + [(1-&gt;4)-beta-D-glucosyl]m + acceptor + H2O.</text>
        <dbReference type="EC" id="1.14.99.56"/>
    </reaction>
</comment>